<accession>A0A8K0KBP8</accession>
<keyword evidence="3" id="KW-1185">Reference proteome</keyword>
<comment type="caution">
    <text evidence="2">The sequence shown here is derived from an EMBL/GenBank/DDBJ whole genome shotgun (WGS) entry which is preliminary data.</text>
</comment>
<protein>
    <submittedName>
        <fullName evidence="2">Uncharacterized protein</fullName>
    </submittedName>
</protein>
<dbReference type="OrthoDB" id="5985519at2759"/>
<organism evidence="2 3">
    <name type="scientific">Ladona fulva</name>
    <name type="common">Scarce chaser dragonfly</name>
    <name type="synonym">Libellula fulva</name>
    <dbReference type="NCBI Taxonomy" id="123851"/>
    <lineage>
        <taxon>Eukaryota</taxon>
        <taxon>Metazoa</taxon>
        <taxon>Ecdysozoa</taxon>
        <taxon>Arthropoda</taxon>
        <taxon>Hexapoda</taxon>
        <taxon>Insecta</taxon>
        <taxon>Pterygota</taxon>
        <taxon>Palaeoptera</taxon>
        <taxon>Odonata</taxon>
        <taxon>Epiprocta</taxon>
        <taxon>Anisoptera</taxon>
        <taxon>Libelluloidea</taxon>
        <taxon>Libellulidae</taxon>
        <taxon>Ladona</taxon>
    </lineage>
</organism>
<evidence type="ECO:0000313" key="3">
    <source>
        <dbReference type="Proteomes" id="UP000792457"/>
    </source>
</evidence>
<dbReference type="EMBL" id="KZ308544">
    <property type="protein sequence ID" value="KAG8231224.1"/>
    <property type="molecule type" value="Genomic_DNA"/>
</dbReference>
<gene>
    <name evidence="2" type="ORF">J437_LFUL005898</name>
</gene>
<dbReference type="AlphaFoldDB" id="A0A8K0KBP8"/>
<dbReference type="Proteomes" id="UP000792457">
    <property type="component" value="Unassembled WGS sequence"/>
</dbReference>
<reference evidence="2" key="1">
    <citation type="submission" date="2013-04" db="EMBL/GenBank/DDBJ databases">
        <authorList>
            <person name="Qu J."/>
            <person name="Murali S.C."/>
            <person name="Bandaranaike D."/>
            <person name="Bellair M."/>
            <person name="Blankenburg K."/>
            <person name="Chao H."/>
            <person name="Dinh H."/>
            <person name="Doddapaneni H."/>
            <person name="Downs B."/>
            <person name="Dugan-Rocha S."/>
            <person name="Elkadiri S."/>
            <person name="Gnanaolivu R.D."/>
            <person name="Hernandez B."/>
            <person name="Javaid M."/>
            <person name="Jayaseelan J.C."/>
            <person name="Lee S."/>
            <person name="Li M."/>
            <person name="Ming W."/>
            <person name="Munidasa M."/>
            <person name="Muniz J."/>
            <person name="Nguyen L."/>
            <person name="Ongeri F."/>
            <person name="Osuji N."/>
            <person name="Pu L.-L."/>
            <person name="Puazo M."/>
            <person name="Qu C."/>
            <person name="Quiroz J."/>
            <person name="Raj R."/>
            <person name="Weissenberger G."/>
            <person name="Xin Y."/>
            <person name="Zou X."/>
            <person name="Han Y."/>
            <person name="Richards S."/>
            <person name="Worley K."/>
            <person name="Muzny D."/>
            <person name="Gibbs R."/>
        </authorList>
    </citation>
    <scope>NUCLEOTIDE SEQUENCE</scope>
    <source>
        <strain evidence="2">Sampled in the wild</strain>
    </source>
</reference>
<proteinExistence type="predicted"/>
<sequence>MQCFILTLVLADHRTWVSREESHLQSTSQPPVSEERSSLQGATINTQEPWIAEAVRDVAYYLRSHKFNEFDRRYFRKDAEDRAPHNLFSSFPEPPLRSLHWEVRRHCLVSFVDCLRYIEHETKRAPLRRIDDTVAVALEQNWTSNSVINAKALKVTNEECMALYQEGHKSGKPFQGPLERFQWRTSASYFMCWYTMLEEPSLERIGERCDNYASCIDTTFNLFNGDFRVVDREGQEMPFACAQYSFCP</sequence>
<evidence type="ECO:0000256" key="1">
    <source>
        <dbReference type="SAM" id="MobiDB-lite"/>
    </source>
</evidence>
<feature type="region of interest" description="Disordered" evidence="1">
    <location>
        <begin position="21"/>
        <end position="41"/>
    </location>
</feature>
<evidence type="ECO:0000313" key="2">
    <source>
        <dbReference type="EMBL" id="KAG8231224.1"/>
    </source>
</evidence>
<feature type="non-terminal residue" evidence="2">
    <location>
        <position position="248"/>
    </location>
</feature>
<name>A0A8K0KBP8_LADFU</name>
<reference evidence="2" key="2">
    <citation type="submission" date="2017-10" db="EMBL/GenBank/DDBJ databases">
        <title>Ladona fulva Genome sequencing and assembly.</title>
        <authorList>
            <person name="Murali S."/>
            <person name="Richards S."/>
            <person name="Bandaranaike D."/>
            <person name="Bellair M."/>
            <person name="Blankenburg K."/>
            <person name="Chao H."/>
            <person name="Dinh H."/>
            <person name="Doddapaneni H."/>
            <person name="Dugan-Rocha S."/>
            <person name="Elkadiri S."/>
            <person name="Gnanaolivu R."/>
            <person name="Hernandez B."/>
            <person name="Skinner E."/>
            <person name="Javaid M."/>
            <person name="Lee S."/>
            <person name="Li M."/>
            <person name="Ming W."/>
            <person name="Munidasa M."/>
            <person name="Muniz J."/>
            <person name="Nguyen L."/>
            <person name="Hughes D."/>
            <person name="Osuji N."/>
            <person name="Pu L.-L."/>
            <person name="Puazo M."/>
            <person name="Qu C."/>
            <person name="Quiroz J."/>
            <person name="Raj R."/>
            <person name="Weissenberger G."/>
            <person name="Xin Y."/>
            <person name="Zou X."/>
            <person name="Han Y."/>
            <person name="Worley K."/>
            <person name="Muzny D."/>
            <person name="Gibbs R."/>
        </authorList>
    </citation>
    <scope>NUCLEOTIDE SEQUENCE</scope>
    <source>
        <strain evidence="2">Sampled in the wild</strain>
    </source>
</reference>